<evidence type="ECO:0000313" key="1">
    <source>
        <dbReference type="EMBL" id="XCD03110.1"/>
    </source>
</evidence>
<name>A0AAU8AUS3_9VIRU</name>
<proteinExistence type="predicted"/>
<reference evidence="1" key="1">
    <citation type="submission" date="2024-03" db="EMBL/GenBank/DDBJ databases">
        <title>Diverse circular DNA viruses in blood, oral, and fecal samples of captive lemurs.</title>
        <authorList>
            <person name="Paietta E.N."/>
            <person name="Kraberger S."/>
            <person name="Lund M.C."/>
            <person name="Custer J.M."/>
            <person name="Vargas K.M."/>
            <person name="Ehmke E.E."/>
            <person name="Yoder A.D."/>
            <person name="Varsani A."/>
        </authorList>
    </citation>
    <scope>NUCLEOTIDE SEQUENCE</scope>
    <source>
        <strain evidence="1">Duke_17_45</strain>
    </source>
</reference>
<protein>
    <submittedName>
        <fullName evidence="1">Uncharacterized protein</fullName>
    </submittedName>
</protein>
<sequence length="78" mass="9223">MNYVMHVCRNPKCNNGWVDKDLTKCKTFPPGWKYCRACADKLGIDFKNQKPDDFRGEKEKNLIKRKYQKAVQNGLKRN</sequence>
<dbReference type="EMBL" id="PP511318">
    <property type="protein sequence ID" value="XCD03110.1"/>
    <property type="molecule type" value="Genomic_DNA"/>
</dbReference>
<accession>A0AAU8AUS3</accession>
<organism evidence="1">
    <name type="scientific">Dulem virus 31</name>
    <dbReference type="NCBI Taxonomy" id="3145749"/>
    <lineage>
        <taxon>Viruses</taxon>
        <taxon>Monodnaviria</taxon>
        <taxon>Sangervirae</taxon>
        <taxon>Phixviricota</taxon>
        <taxon>Malgrandaviricetes</taxon>
        <taxon>Petitvirales</taxon>
        <taxon>Microviridae</taxon>
        <taxon>Microvirus</taxon>
    </lineage>
</organism>